<dbReference type="PANTHER" id="PTHR33602:SF1">
    <property type="entry name" value="REGULATORY PROTEIN RECX FAMILY PROTEIN"/>
    <property type="match status" value="1"/>
</dbReference>
<evidence type="ECO:0000256" key="3">
    <source>
        <dbReference type="ARBA" id="ARBA00018111"/>
    </source>
</evidence>
<organism evidence="6 7">
    <name type="scientific">Microbacterium ulmi</name>
    <dbReference type="NCBI Taxonomy" id="179095"/>
    <lineage>
        <taxon>Bacteria</taxon>
        <taxon>Bacillati</taxon>
        <taxon>Actinomycetota</taxon>
        <taxon>Actinomycetes</taxon>
        <taxon>Micrococcales</taxon>
        <taxon>Microbacteriaceae</taxon>
        <taxon>Microbacterium</taxon>
    </lineage>
</organism>
<dbReference type="EMBL" id="JABEMB010000012">
    <property type="protein sequence ID" value="NNH04148.1"/>
    <property type="molecule type" value="Genomic_DNA"/>
</dbReference>
<dbReference type="PANTHER" id="PTHR33602">
    <property type="entry name" value="REGULATORY PROTEIN RECX FAMILY PROTEIN"/>
    <property type="match status" value="1"/>
</dbReference>
<gene>
    <name evidence="6" type="ORF">HLA99_09830</name>
</gene>
<proteinExistence type="inferred from homology"/>
<dbReference type="Gene3D" id="1.10.10.10">
    <property type="entry name" value="Winged helix-like DNA-binding domain superfamily/Winged helix DNA-binding domain"/>
    <property type="match status" value="1"/>
</dbReference>
<dbReference type="AlphaFoldDB" id="A0A7Y2Q0A1"/>
<feature type="domain" description="RecX second three-helical" evidence="5">
    <location>
        <begin position="126"/>
        <end position="167"/>
    </location>
</feature>
<dbReference type="Proteomes" id="UP000543598">
    <property type="component" value="Unassembled WGS sequence"/>
</dbReference>
<comment type="subcellular location">
    <subcellularLocation>
        <location evidence="1">Cytoplasm</location>
    </subcellularLocation>
</comment>
<dbReference type="InterPro" id="IPR003783">
    <property type="entry name" value="Regulatory_RecX"/>
</dbReference>
<dbReference type="GO" id="GO:0005737">
    <property type="term" value="C:cytoplasm"/>
    <property type="evidence" value="ECO:0007669"/>
    <property type="project" value="UniProtKB-SubCell"/>
</dbReference>
<dbReference type="InterPro" id="IPR036388">
    <property type="entry name" value="WH-like_DNA-bd_sf"/>
</dbReference>
<name>A0A7Y2Q0A1_9MICO</name>
<keyword evidence="7" id="KW-1185">Reference proteome</keyword>
<dbReference type="GO" id="GO:0006282">
    <property type="term" value="P:regulation of DNA repair"/>
    <property type="evidence" value="ECO:0007669"/>
    <property type="project" value="InterPro"/>
</dbReference>
<evidence type="ECO:0000256" key="1">
    <source>
        <dbReference type="ARBA" id="ARBA00004496"/>
    </source>
</evidence>
<keyword evidence="4" id="KW-0963">Cytoplasm</keyword>
<evidence type="ECO:0000313" key="7">
    <source>
        <dbReference type="Proteomes" id="UP000543598"/>
    </source>
</evidence>
<reference evidence="6 7" key="1">
    <citation type="submission" date="2020-05" db="EMBL/GenBank/DDBJ databases">
        <title>MicrobeNet Type strains.</title>
        <authorList>
            <person name="Nicholson A.C."/>
        </authorList>
    </citation>
    <scope>NUCLEOTIDE SEQUENCE [LARGE SCALE GENOMIC DNA]</scope>
    <source>
        <strain evidence="6 7">JCM 14282</strain>
    </source>
</reference>
<dbReference type="RefSeq" id="WP_167039354.1">
    <property type="nucleotide sequence ID" value="NZ_BAAANA010000001.1"/>
</dbReference>
<accession>A0A7Y2Q0A1</accession>
<sequence>MVRFVEDGGESGASEGLAPVIPLFGAAGAVVERGKRHTTPSITDDDLEPSWSSTWGADVHEVAVDEPTAAADEARRTELAEKTLLRKIRGRSLSVSEAHGVLAEFHLERHELDAIIEAFAGRGYLDDAALAEQIVHVGVDRRGSGRRVIAQTLAKRGIPRDVADAALSAVPDDDDERALEFARSKARGLGGLDHDTALRRLAGQLGRRGYPGSVALRAAKQALAEEGGPSPSVRFR</sequence>
<evidence type="ECO:0000256" key="2">
    <source>
        <dbReference type="ARBA" id="ARBA00009695"/>
    </source>
</evidence>
<protein>
    <recommendedName>
        <fullName evidence="3">Regulatory protein RecX</fullName>
    </recommendedName>
</protein>
<comment type="caution">
    <text evidence="6">The sequence shown here is derived from an EMBL/GenBank/DDBJ whole genome shotgun (WGS) entry which is preliminary data.</text>
</comment>
<evidence type="ECO:0000259" key="5">
    <source>
        <dbReference type="Pfam" id="PF02631"/>
    </source>
</evidence>
<evidence type="ECO:0000313" key="6">
    <source>
        <dbReference type="EMBL" id="NNH04148.1"/>
    </source>
</evidence>
<dbReference type="Pfam" id="PF02631">
    <property type="entry name" value="RecX_HTH2"/>
    <property type="match status" value="1"/>
</dbReference>
<comment type="similarity">
    <text evidence="2">Belongs to the RecX family.</text>
</comment>
<dbReference type="InterPro" id="IPR053924">
    <property type="entry name" value="RecX_HTH_2nd"/>
</dbReference>
<evidence type="ECO:0000256" key="4">
    <source>
        <dbReference type="ARBA" id="ARBA00022490"/>
    </source>
</evidence>